<dbReference type="AlphaFoldDB" id="A0A2U3B529"/>
<feature type="compositionally biased region" description="Acidic residues" evidence="1">
    <location>
        <begin position="45"/>
        <end position="56"/>
    </location>
</feature>
<protein>
    <submittedName>
        <fullName evidence="2">Uncharacterized protein</fullName>
    </submittedName>
</protein>
<keyword evidence="3" id="KW-1185">Reference proteome</keyword>
<comment type="caution">
    <text evidence="2">The sequence shown here is derived from an EMBL/GenBank/DDBJ whole genome shotgun (WGS) entry which is preliminary data.</text>
</comment>
<evidence type="ECO:0000313" key="3">
    <source>
        <dbReference type="Proteomes" id="UP000245362"/>
    </source>
</evidence>
<feature type="region of interest" description="Disordered" evidence="1">
    <location>
        <begin position="31"/>
        <end position="62"/>
    </location>
</feature>
<dbReference type="Proteomes" id="UP000245362">
    <property type="component" value="Unassembled WGS sequence"/>
</dbReference>
<dbReference type="OrthoDB" id="5906597at2"/>
<feature type="compositionally biased region" description="Basic and acidic residues" evidence="1">
    <location>
        <begin position="31"/>
        <end position="44"/>
    </location>
</feature>
<gene>
    <name evidence="2" type="ORF">DI392_18660</name>
</gene>
<organism evidence="2 3">
    <name type="scientific">Vibrio albus</name>
    <dbReference type="NCBI Taxonomy" id="2200953"/>
    <lineage>
        <taxon>Bacteria</taxon>
        <taxon>Pseudomonadati</taxon>
        <taxon>Pseudomonadota</taxon>
        <taxon>Gammaproteobacteria</taxon>
        <taxon>Vibrionales</taxon>
        <taxon>Vibrionaceae</taxon>
        <taxon>Vibrio</taxon>
    </lineage>
</organism>
<sequence length="62" mass="7332">MDFIDKIRLRGQAEEDLFFAELDRKLIEAMHERQKQQKEAFKSDESDESDESDDPIEQNSAK</sequence>
<dbReference type="EMBL" id="QFWT01000014">
    <property type="protein sequence ID" value="PWI31900.1"/>
    <property type="molecule type" value="Genomic_DNA"/>
</dbReference>
<evidence type="ECO:0000256" key="1">
    <source>
        <dbReference type="SAM" id="MobiDB-lite"/>
    </source>
</evidence>
<accession>A0A2U3B529</accession>
<dbReference type="RefSeq" id="WP_109321203.1">
    <property type="nucleotide sequence ID" value="NZ_QFWT01000014.1"/>
</dbReference>
<name>A0A2U3B529_9VIBR</name>
<proteinExistence type="predicted"/>
<evidence type="ECO:0000313" key="2">
    <source>
        <dbReference type="EMBL" id="PWI31900.1"/>
    </source>
</evidence>
<reference evidence="2 3" key="1">
    <citation type="submission" date="2018-05" db="EMBL/GenBank/DDBJ databases">
        <title>Vibrio limimaris sp. nov., isolated from marine sediment.</title>
        <authorList>
            <person name="Li C.-M."/>
        </authorList>
    </citation>
    <scope>NUCLEOTIDE SEQUENCE [LARGE SCALE GENOMIC DNA]</scope>
    <source>
        <strain evidence="2 3">E4404</strain>
    </source>
</reference>